<organism evidence="1">
    <name type="scientific">marine sediment metagenome</name>
    <dbReference type="NCBI Taxonomy" id="412755"/>
    <lineage>
        <taxon>unclassified sequences</taxon>
        <taxon>metagenomes</taxon>
        <taxon>ecological metagenomes</taxon>
    </lineage>
</organism>
<feature type="non-terminal residue" evidence="1">
    <location>
        <position position="72"/>
    </location>
</feature>
<sequence>MRLLMMGTGPFGRPTLEVLLATDHDVVGLVSRPPRGAPRRSAAAESPMVTLARARGMQVWQPASVNSDEAHQ</sequence>
<proteinExistence type="predicted"/>
<gene>
    <name evidence="1" type="ORF">S01H1_28865</name>
</gene>
<dbReference type="AlphaFoldDB" id="X0TEP6"/>
<accession>X0TEP6</accession>
<dbReference type="EMBL" id="BARS01017668">
    <property type="protein sequence ID" value="GAF86647.1"/>
    <property type="molecule type" value="Genomic_DNA"/>
</dbReference>
<reference evidence="1" key="1">
    <citation type="journal article" date="2014" name="Front. Microbiol.">
        <title>High frequency of phylogenetically diverse reductive dehalogenase-homologous genes in deep subseafloor sedimentary metagenomes.</title>
        <authorList>
            <person name="Kawai M."/>
            <person name="Futagami T."/>
            <person name="Toyoda A."/>
            <person name="Takaki Y."/>
            <person name="Nishi S."/>
            <person name="Hori S."/>
            <person name="Arai W."/>
            <person name="Tsubouchi T."/>
            <person name="Morono Y."/>
            <person name="Uchiyama I."/>
            <person name="Ito T."/>
            <person name="Fujiyama A."/>
            <person name="Inagaki F."/>
            <person name="Takami H."/>
        </authorList>
    </citation>
    <scope>NUCLEOTIDE SEQUENCE</scope>
    <source>
        <strain evidence="1">Expedition CK06-06</strain>
    </source>
</reference>
<dbReference type="SUPFAM" id="SSF53328">
    <property type="entry name" value="Formyltransferase"/>
    <property type="match status" value="1"/>
</dbReference>
<name>X0TEP6_9ZZZZ</name>
<dbReference type="Gene3D" id="3.40.50.170">
    <property type="entry name" value="Formyl transferase, N-terminal domain"/>
    <property type="match status" value="1"/>
</dbReference>
<dbReference type="InterPro" id="IPR036477">
    <property type="entry name" value="Formyl_transf_N_sf"/>
</dbReference>
<comment type="caution">
    <text evidence="1">The sequence shown here is derived from an EMBL/GenBank/DDBJ whole genome shotgun (WGS) entry which is preliminary data.</text>
</comment>
<protein>
    <recommendedName>
        <fullName evidence="2">Methionyl-tRNA formyltransferase</fullName>
    </recommendedName>
</protein>
<evidence type="ECO:0000313" key="1">
    <source>
        <dbReference type="EMBL" id="GAF86647.1"/>
    </source>
</evidence>
<evidence type="ECO:0008006" key="2">
    <source>
        <dbReference type="Google" id="ProtNLM"/>
    </source>
</evidence>